<protein>
    <submittedName>
        <fullName evidence="2">Uncharacterized protein</fullName>
    </submittedName>
</protein>
<sequence length="56" mass="6356">MFAIIIAIYQIIDKIVNSRLDKCGQVAFPLVCVHCYILCMILNLMPADKGYIDFGF</sequence>
<keyword evidence="3" id="KW-1185">Reference proteome</keyword>
<accession>A0ABM9FJ77</accession>
<dbReference type="EMBL" id="CALYLK010000002">
    <property type="protein sequence ID" value="CAH8197836.1"/>
    <property type="molecule type" value="Genomic_DNA"/>
</dbReference>
<keyword evidence="1" id="KW-0472">Membrane</keyword>
<dbReference type="Proteomes" id="UP001152658">
    <property type="component" value="Unassembled WGS sequence"/>
</dbReference>
<keyword evidence="1" id="KW-1133">Transmembrane helix</keyword>
<organism evidence="2 3">
    <name type="scientific">Vibrio aestuarianus</name>
    <dbReference type="NCBI Taxonomy" id="28171"/>
    <lineage>
        <taxon>Bacteria</taxon>
        <taxon>Pseudomonadati</taxon>
        <taxon>Pseudomonadota</taxon>
        <taxon>Gammaproteobacteria</taxon>
        <taxon>Vibrionales</taxon>
        <taxon>Vibrionaceae</taxon>
        <taxon>Vibrio</taxon>
    </lineage>
</organism>
<feature type="transmembrane region" description="Helical" evidence="1">
    <location>
        <begin position="26"/>
        <end position="45"/>
    </location>
</feature>
<gene>
    <name evidence="2" type="ORF">VAE063_1010202</name>
</gene>
<evidence type="ECO:0000256" key="1">
    <source>
        <dbReference type="SAM" id="Phobius"/>
    </source>
</evidence>
<evidence type="ECO:0000313" key="2">
    <source>
        <dbReference type="EMBL" id="CAH8197836.1"/>
    </source>
</evidence>
<reference evidence="2" key="1">
    <citation type="submission" date="2022-06" db="EMBL/GenBank/DDBJ databases">
        <authorList>
            <person name="Goudenege D."/>
            <person name="Le Roux F."/>
        </authorList>
    </citation>
    <scope>NUCLEOTIDE SEQUENCE</scope>
    <source>
        <strain evidence="2">12-063</strain>
    </source>
</reference>
<keyword evidence="1" id="KW-0812">Transmembrane</keyword>
<comment type="caution">
    <text evidence="2">The sequence shown here is derived from an EMBL/GenBank/DDBJ whole genome shotgun (WGS) entry which is preliminary data.</text>
</comment>
<evidence type="ECO:0000313" key="3">
    <source>
        <dbReference type="Proteomes" id="UP001152658"/>
    </source>
</evidence>
<name>A0ABM9FJ77_9VIBR</name>
<proteinExistence type="predicted"/>